<dbReference type="InterPro" id="IPR036390">
    <property type="entry name" value="WH_DNA-bd_sf"/>
</dbReference>
<dbReference type="InterPro" id="IPR021153">
    <property type="entry name" value="HrcA_C"/>
</dbReference>
<evidence type="ECO:0000313" key="7">
    <source>
        <dbReference type="EMBL" id="OIP95045.1"/>
    </source>
</evidence>
<dbReference type="Gene3D" id="1.10.10.10">
    <property type="entry name" value="Winged helix-like DNA-binding domain superfamily/Winged helix DNA-binding domain"/>
    <property type="match status" value="1"/>
</dbReference>
<dbReference type="InterPro" id="IPR002571">
    <property type="entry name" value="HrcA"/>
</dbReference>
<comment type="caution">
    <text evidence="7">The sequence shown here is derived from an EMBL/GenBank/DDBJ whole genome shotgun (WGS) entry which is preliminary data.</text>
</comment>
<dbReference type="EMBL" id="MNZT01000118">
    <property type="protein sequence ID" value="OIP95045.1"/>
    <property type="molecule type" value="Genomic_DNA"/>
</dbReference>
<dbReference type="STRING" id="1817892.AUK40_06395"/>
<name>A0A1J5ID18_9BACT</name>
<comment type="function">
    <text evidence="5">Negative regulator of class I heat shock genes (grpE-dnaK-dnaJ and groELS operons). Prevents heat-shock induction of these operons.</text>
</comment>
<sequence>MITPRTAALIRIIVDEYVSTGLPVASKQLVEKYDLHLSSATVRNIMAELVEMGFLGQPHTSAGRIPLAAAYRYYVESLVEDEVLQDEIMERIIRERETQAEEDYFREIVRRLAFFTSEAALLIFPGKVYFSGIANLLQYPEFSDSVKARKVIRLLEEPELLEHIISQVPPREQVVFVIGDENAFDDMHECSLALTQFQTPSQQGTLGVMGPMRMNYSRAFGILDHISHFSRY</sequence>
<keyword evidence="2 5" id="KW-0805">Transcription regulation</keyword>
<accession>A0A1J5ID18</accession>
<keyword evidence="3 5" id="KW-0346">Stress response</keyword>
<dbReference type="AlphaFoldDB" id="A0A1J5ID18"/>
<dbReference type="SUPFAM" id="SSF55781">
    <property type="entry name" value="GAF domain-like"/>
    <property type="match status" value="1"/>
</dbReference>
<evidence type="ECO:0000313" key="8">
    <source>
        <dbReference type="Proteomes" id="UP000183245"/>
    </source>
</evidence>
<organism evidence="7 8">
    <name type="scientific">Candidatus Wirthbacteria bacterium CG2_30_54_11</name>
    <dbReference type="NCBI Taxonomy" id="1817892"/>
    <lineage>
        <taxon>Bacteria</taxon>
        <taxon>Candidatus Wirthbacteria</taxon>
    </lineage>
</organism>
<dbReference type="PANTHER" id="PTHR34824">
    <property type="entry name" value="HEAT-INDUCIBLE TRANSCRIPTION REPRESSOR HRCA"/>
    <property type="match status" value="1"/>
</dbReference>
<dbReference type="InterPro" id="IPR036388">
    <property type="entry name" value="WH-like_DNA-bd_sf"/>
</dbReference>
<dbReference type="PANTHER" id="PTHR34824:SF1">
    <property type="entry name" value="HEAT-INDUCIBLE TRANSCRIPTION REPRESSOR HRCA"/>
    <property type="match status" value="1"/>
</dbReference>
<evidence type="ECO:0000256" key="2">
    <source>
        <dbReference type="ARBA" id="ARBA00023015"/>
    </source>
</evidence>
<reference evidence="7 8" key="1">
    <citation type="journal article" date="2016" name="Environ. Microbiol.">
        <title>Genomic resolution of a cold subsurface aquifer community provides metabolic insights for novel microbes adapted to high CO concentrations.</title>
        <authorList>
            <person name="Probst A.J."/>
            <person name="Castelle C.J."/>
            <person name="Singh A."/>
            <person name="Brown C.T."/>
            <person name="Anantharaman K."/>
            <person name="Sharon I."/>
            <person name="Hug L.A."/>
            <person name="Burstein D."/>
            <person name="Emerson J.B."/>
            <person name="Thomas B.C."/>
            <person name="Banfield J.F."/>
        </authorList>
    </citation>
    <scope>NUCLEOTIDE SEQUENCE [LARGE SCALE GENOMIC DNA]</scope>
    <source>
        <strain evidence="7">CG2_30_54_11</strain>
    </source>
</reference>
<keyword evidence="1 5" id="KW-0678">Repressor</keyword>
<evidence type="ECO:0000256" key="5">
    <source>
        <dbReference type="HAMAP-Rule" id="MF_00081"/>
    </source>
</evidence>
<feature type="domain" description="Heat-inducible transcription repressor HrcA C-terminal" evidence="6">
    <location>
        <begin position="87"/>
        <end position="219"/>
    </location>
</feature>
<dbReference type="InterPro" id="IPR029016">
    <property type="entry name" value="GAF-like_dom_sf"/>
</dbReference>
<dbReference type="Gene3D" id="3.30.450.40">
    <property type="match status" value="1"/>
</dbReference>
<dbReference type="Proteomes" id="UP000183245">
    <property type="component" value="Unassembled WGS sequence"/>
</dbReference>
<evidence type="ECO:0000256" key="4">
    <source>
        <dbReference type="ARBA" id="ARBA00023163"/>
    </source>
</evidence>
<dbReference type="GO" id="GO:0045892">
    <property type="term" value="P:negative regulation of DNA-templated transcription"/>
    <property type="evidence" value="ECO:0007669"/>
    <property type="project" value="UniProtKB-UniRule"/>
</dbReference>
<evidence type="ECO:0000256" key="1">
    <source>
        <dbReference type="ARBA" id="ARBA00022491"/>
    </source>
</evidence>
<dbReference type="SUPFAM" id="SSF46785">
    <property type="entry name" value="Winged helix' DNA-binding domain"/>
    <property type="match status" value="1"/>
</dbReference>
<evidence type="ECO:0000256" key="3">
    <source>
        <dbReference type="ARBA" id="ARBA00023016"/>
    </source>
</evidence>
<comment type="similarity">
    <text evidence="5">Belongs to the HrcA family.</text>
</comment>
<dbReference type="HAMAP" id="MF_00081">
    <property type="entry name" value="HrcA"/>
    <property type="match status" value="1"/>
</dbReference>
<protein>
    <recommendedName>
        <fullName evidence="5">Heat-inducible transcription repressor HrcA</fullName>
    </recommendedName>
</protein>
<gene>
    <name evidence="5" type="primary">hrcA</name>
    <name evidence="7" type="ORF">AUK40_06395</name>
</gene>
<proteinExistence type="inferred from homology"/>
<dbReference type="GO" id="GO:0003677">
    <property type="term" value="F:DNA binding"/>
    <property type="evidence" value="ECO:0007669"/>
    <property type="project" value="InterPro"/>
</dbReference>
<evidence type="ECO:0000259" key="6">
    <source>
        <dbReference type="Pfam" id="PF01628"/>
    </source>
</evidence>
<keyword evidence="4 5" id="KW-0804">Transcription</keyword>
<dbReference type="Pfam" id="PF01628">
    <property type="entry name" value="HrcA"/>
    <property type="match status" value="1"/>
</dbReference>